<name>A0A3R7L634_9BURK</name>
<dbReference type="Proteomes" id="UP000283709">
    <property type="component" value="Unassembled WGS sequence"/>
</dbReference>
<reference evidence="2 3" key="1">
    <citation type="submission" date="2016-07" db="EMBL/GenBank/DDBJ databases">
        <title>Genome analysis of Burkholderia fungorum ES3-20.</title>
        <authorList>
            <person name="Xu D."/>
            <person name="Yao R."/>
            <person name="Zheng S."/>
        </authorList>
    </citation>
    <scope>NUCLEOTIDE SEQUENCE [LARGE SCALE GENOMIC DNA]</scope>
    <source>
        <strain evidence="2 3">ES3-20</strain>
    </source>
</reference>
<gene>
    <name evidence="2" type="ORF">BCY88_13915</name>
</gene>
<keyword evidence="1" id="KW-0732">Signal</keyword>
<feature type="chain" id="PRO_5018700230" evidence="1">
    <location>
        <begin position="34"/>
        <end position="263"/>
    </location>
</feature>
<accession>A0A3R7L634</accession>
<dbReference type="InterPro" id="IPR006311">
    <property type="entry name" value="TAT_signal"/>
</dbReference>
<dbReference type="EMBL" id="MCAS01000069">
    <property type="protein sequence ID" value="RKF29723.1"/>
    <property type="molecule type" value="Genomic_DNA"/>
</dbReference>
<evidence type="ECO:0000313" key="2">
    <source>
        <dbReference type="EMBL" id="RKF29723.1"/>
    </source>
</evidence>
<dbReference type="RefSeq" id="WP_120349294.1">
    <property type="nucleotide sequence ID" value="NZ_MCAS01000069.1"/>
</dbReference>
<evidence type="ECO:0000256" key="1">
    <source>
        <dbReference type="SAM" id="SignalP"/>
    </source>
</evidence>
<dbReference type="OrthoDB" id="9151693at2"/>
<feature type="signal peptide" evidence="1">
    <location>
        <begin position="1"/>
        <end position="33"/>
    </location>
</feature>
<sequence length="263" mass="28126">MTNQTTRRNALKTFGLAAGTALLGATGQSQAIAADAASLLPGGANNLTELTQRLAAAPRRRDFKTVPMILERPDQWDHEALSAVIGYRGGPKQVWDNTELGGPWLNLMRNSLNAQIWSYRHPDFLVVSATHGSAHLSLFDQAAWDKYGLAKMSGNKLATNTLLDSKPAEAMGNGDHESAEGAFSSHDNSISALLKRGAVFLSCHNAIWELAERLLVANVNPDKLALDALAADLTNHVIPSAIVTPGAVATLVELQQAGFYYAS</sequence>
<dbReference type="AlphaFoldDB" id="A0A3R7L634"/>
<dbReference type="PROSITE" id="PS51318">
    <property type="entry name" value="TAT"/>
    <property type="match status" value="1"/>
</dbReference>
<comment type="caution">
    <text evidence="2">The sequence shown here is derived from an EMBL/GenBank/DDBJ whole genome shotgun (WGS) entry which is preliminary data.</text>
</comment>
<proteinExistence type="predicted"/>
<organism evidence="2 3">
    <name type="scientific">Paraburkholderia fungorum</name>
    <dbReference type="NCBI Taxonomy" id="134537"/>
    <lineage>
        <taxon>Bacteria</taxon>
        <taxon>Pseudomonadati</taxon>
        <taxon>Pseudomonadota</taxon>
        <taxon>Betaproteobacteria</taxon>
        <taxon>Burkholderiales</taxon>
        <taxon>Burkholderiaceae</taxon>
        <taxon>Paraburkholderia</taxon>
    </lineage>
</organism>
<protein>
    <submittedName>
        <fullName evidence="2">Transcriptional initiation protein Tat</fullName>
    </submittedName>
</protein>
<evidence type="ECO:0000313" key="3">
    <source>
        <dbReference type="Proteomes" id="UP000283709"/>
    </source>
</evidence>